<dbReference type="Gene3D" id="3.30.420.10">
    <property type="entry name" value="Ribonuclease H-like superfamily/Ribonuclease H"/>
    <property type="match status" value="1"/>
</dbReference>
<dbReference type="AlphaFoldDB" id="A0A4Y2D1J7"/>
<protein>
    <recommendedName>
        <fullName evidence="3">Tc1-like transposase DDE domain-containing protein</fullName>
    </recommendedName>
</protein>
<organism evidence="1 2">
    <name type="scientific">Araneus ventricosus</name>
    <name type="common">Orbweaver spider</name>
    <name type="synonym">Epeira ventricosa</name>
    <dbReference type="NCBI Taxonomy" id="182803"/>
    <lineage>
        <taxon>Eukaryota</taxon>
        <taxon>Metazoa</taxon>
        <taxon>Ecdysozoa</taxon>
        <taxon>Arthropoda</taxon>
        <taxon>Chelicerata</taxon>
        <taxon>Arachnida</taxon>
        <taxon>Araneae</taxon>
        <taxon>Araneomorphae</taxon>
        <taxon>Entelegynae</taxon>
        <taxon>Araneoidea</taxon>
        <taxon>Araneidae</taxon>
        <taxon>Araneus</taxon>
    </lineage>
</organism>
<proteinExistence type="predicted"/>
<sequence length="134" mass="15404">MVSSASPVDRGRLGQFLFTDESRIRFSSGSRRQTMWHEVGSGYVPENMQERGRYGTCSIMVNDRMPRHELETGTITSAWYITSVPLPHVCLFQAAATDNFLFIEDNMPTLFSIVWTVKFIVLCHLENIRDVLRQ</sequence>
<dbReference type="Proteomes" id="UP000499080">
    <property type="component" value="Unassembled WGS sequence"/>
</dbReference>
<evidence type="ECO:0008006" key="3">
    <source>
        <dbReference type="Google" id="ProtNLM"/>
    </source>
</evidence>
<comment type="caution">
    <text evidence="1">The sequence shown here is derived from an EMBL/GenBank/DDBJ whole genome shotgun (WGS) entry which is preliminary data.</text>
</comment>
<dbReference type="InterPro" id="IPR036397">
    <property type="entry name" value="RNaseH_sf"/>
</dbReference>
<keyword evidence="2" id="KW-1185">Reference proteome</keyword>
<evidence type="ECO:0000313" key="1">
    <source>
        <dbReference type="EMBL" id="GBM10632.1"/>
    </source>
</evidence>
<name>A0A4Y2D1J7_ARAVE</name>
<reference evidence="1 2" key="1">
    <citation type="journal article" date="2019" name="Sci. Rep.">
        <title>Orb-weaving spider Araneus ventricosus genome elucidates the spidroin gene catalogue.</title>
        <authorList>
            <person name="Kono N."/>
            <person name="Nakamura H."/>
            <person name="Ohtoshi R."/>
            <person name="Moran D.A.P."/>
            <person name="Shinohara A."/>
            <person name="Yoshida Y."/>
            <person name="Fujiwara M."/>
            <person name="Mori M."/>
            <person name="Tomita M."/>
            <person name="Arakawa K."/>
        </authorList>
    </citation>
    <scope>NUCLEOTIDE SEQUENCE [LARGE SCALE GENOMIC DNA]</scope>
</reference>
<gene>
    <name evidence="1" type="ORF">AVEN_7910_1</name>
</gene>
<accession>A0A4Y2D1J7</accession>
<dbReference type="GO" id="GO:0003676">
    <property type="term" value="F:nucleic acid binding"/>
    <property type="evidence" value="ECO:0007669"/>
    <property type="project" value="InterPro"/>
</dbReference>
<dbReference type="EMBL" id="BGPR01000289">
    <property type="protein sequence ID" value="GBM10632.1"/>
    <property type="molecule type" value="Genomic_DNA"/>
</dbReference>
<evidence type="ECO:0000313" key="2">
    <source>
        <dbReference type="Proteomes" id="UP000499080"/>
    </source>
</evidence>